<dbReference type="Proteomes" id="UP000185860">
    <property type="component" value="Unassembled WGS sequence"/>
</dbReference>
<dbReference type="EMBL" id="MRCE01000017">
    <property type="protein sequence ID" value="OKH36152.1"/>
    <property type="molecule type" value="Genomic_DNA"/>
</dbReference>
<evidence type="ECO:0000313" key="2">
    <source>
        <dbReference type="Proteomes" id="UP000185860"/>
    </source>
</evidence>
<comment type="caution">
    <text evidence="1">The sequence shown here is derived from an EMBL/GenBank/DDBJ whole genome shotgun (WGS) entry which is preliminary data.</text>
</comment>
<accession>A0A1U7IGD4</accession>
<name>A0A1U7IGD4_9CYAN</name>
<gene>
    <name evidence="1" type="ORF">NIES2119_17680</name>
</gene>
<dbReference type="STRING" id="454136.NIES2119_17680"/>
<proteinExistence type="predicted"/>
<dbReference type="AlphaFoldDB" id="A0A1U7IGD4"/>
<sequence>MLFCEHKKYLKLDAGINIGSMQIANDFKLTLAISVNTSLIFIKQPKFHPHFIMTCHPNEGKVYLPKGNLKSSWRS</sequence>
<organism evidence="1 2">
    <name type="scientific">[Phormidium ambiguum] IAM M-71</name>
    <dbReference type="NCBI Taxonomy" id="454136"/>
    <lineage>
        <taxon>Bacteria</taxon>
        <taxon>Bacillati</taxon>
        <taxon>Cyanobacteriota</taxon>
        <taxon>Cyanophyceae</taxon>
        <taxon>Oscillatoriophycideae</taxon>
        <taxon>Aerosakkonematales</taxon>
        <taxon>Aerosakkonemataceae</taxon>
        <taxon>Floridanema</taxon>
    </lineage>
</organism>
<evidence type="ECO:0000313" key="1">
    <source>
        <dbReference type="EMBL" id="OKH36152.1"/>
    </source>
</evidence>
<protein>
    <submittedName>
        <fullName evidence="1">Uncharacterized protein</fullName>
    </submittedName>
</protein>
<reference evidence="1 2" key="1">
    <citation type="submission" date="2016-11" db="EMBL/GenBank/DDBJ databases">
        <title>Draft Genome Sequences of Nine Cyanobacterial Strains from Diverse Habitats.</title>
        <authorList>
            <person name="Zhu T."/>
            <person name="Hou S."/>
            <person name="Lu X."/>
            <person name="Hess W.R."/>
        </authorList>
    </citation>
    <scope>NUCLEOTIDE SEQUENCE [LARGE SCALE GENOMIC DNA]</scope>
    <source>
        <strain evidence="1 2">IAM M-71</strain>
    </source>
</reference>